<name>A0A7G9A692_RAOOR</name>
<dbReference type="EMBL" id="MT062912">
    <property type="protein sequence ID" value="QNL32271.1"/>
    <property type="molecule type" value="Genomic_DNA"/>
</dbReference>
<sequence>MTSRAVCSRENWDCCVDASAEVYLDFFGFARLNDSTQYVDRIISVALLNKSDFG</sequence>
<geneLocation type="plasmid" evidence="1">
    <name>p104922-NDM</name>
</geneLocation>
<organism evidence="1">
    <name type="scientific">Raoultella ornithinolytica</name>
    <name type="common">Klebsiella ornithinolytica</name>
    <dbReference type="NCBI Taxonomy" id="54291"/>
    <lineage>
        <taxon>Bacteria</taxon>
        <taxon>Pseudomonadati</taxon>
        <taxon>Pseudomonadota</taxon>
        <taxon>Gammaproteobacteria</taxon>
        <taxon>Enterobacterales</taxon>
        <taxon>Enterobacteriaceae</taxon>
        <taxon>Klebsiella/Raoultella group</taxon>
        <taxon>Raoultella</taxon>
    </lineage>
</organism>
<accession>A0A7G9A692</accession>
<evidence type="ECO:0000313" key="1">
    <source>
        <dbReference type="EMBL" id="QNL32271.1"/>
    </source>
</evidence>
<protein>
    <submittedName>
        <fullName evidence="1">Uncharacterized protein</fullName>
    </submittedName>
</protein>
<dbReference type="AlphaFoldDB" id="A0A7G9A692"/>
<keyword evidence="1" id="KW-0614">Plasmid</keyword>
<proteinExistence type="predicted"/>
<reference evidence="1" key="1">
    <citation type="submission" date="2020-02" db="EMBL/GenBank/DDBJ databases">
        <authorList>
            <person name="Zhou D."/>
        </authorList>
    </citation>
    <scope>NUCLEOTIDE SEQUENCE</scope>
    <source>
        <strain evidence="1">193104922</strain>
        <plasmid evidence="1">p104922-NDM</plasmid>
    </source>
</reference>